<dbReference type="EMBL" id="JTHP01000019">
    <property type="protein sequence ID" value="KJD45509.1"/>
    <property type="molecule type" value="Genomic_DNA"/>
</dbReference>
<dbReference type="RefSeq" id="WP_044646303.1">
    <property type="nucleotide sequence ID" value="NZ_JTHP01000019.1"/>
</dbReference>
<evidence type="ECO:0000313" key="2">
    <source>
        <dbReference type="EMBL" id="KJD45509.1"/>
    </source>
</evidence>
<keyword evidence="1" id="KW-1133">Transmembrane helix</keyword>
<keyword evidence="1" id="KW-0812">Transmembrane</keyword>
<evidence type="ECO:0008006" key="4">
    <source>
        <dbReference type="Google" id="ProtNLM"/>
    </source>
</evidence>
<feature type="transmembrane region" description="Helical" evidence="1">
    <location>
        <begin position="33"/>
        <end position="54"/>
    </location>
</feature>
<dbReference type="AlphaFoldDB" id="A0A0D7X2P4"/>
<name>A0A0D7X2P4_9BACL</name>
<proteinExistence type="predicted"/>
<evidence type="ECO:0000313" key="3">
    <source>
        <dbReference type="Proteomes" id="UP000032534"/>
    </source>
</evidence>
<accession>A0A0D7X2P4</accession>
<dbReference type="PATRIC" id="fig|159743.3.peg.2626"/>
<sequence>MKQRLTNPLFIAAVVGLAYQVLGKYGVAPDFGTWQIGVDIVSYALIGTGVYSTFKKAEEKAEDTK</sequence>
<reference evidence="2 3" key="1">
    <citation type="submission" date="2014-11" db="EMBL/GenBank/DDBJ databases">
        <title>Draft Genome Sequences of Paenibacillus polymyxa NRRL B-30509 and Paenibacillus terrae NRRL B-30644, Strains from a Poultry Environment that Produce Tridecaptin A and Paenicidins.</title>
        <authorList>
            <person name="van Belkum M.J."/>
            <person name="Lohans C.T."/>
            <person name="Vederas J.C."/>
        </authorList>
    </citation>
    <scope>NUCLEOTIDE SEQUENCE [LARGE SCALE GENOMIC DNA]</scope>
    <source>
        <strain evidence="2 3">NRRL B-30644</strain>
    </source>
</reference>
<protein>
    <recommendedName>
        <fullName evidence="4">Holin</fullName>
    </recommendedName>
</protein>
<comment type="caution">
    <text evidence="2">The sequence shown here is derived from an EMBL/GenBank/DDBJ whole genome shotgun (WGS) entry which is preliminary data.</text>
</comment>
<dbReference type="OrthoDB" id="2632491at2"/>
<organism evidence="2 3">
    <name type="scientific">Paenibacillus terrae</name>
    <dbReference type="NCBI Taxonomy" id="159743"/>
    <lineage>
        <taxon>Bacteria</taxon>
        <taxon>Bacillati</taxon>
        <taxon>Bacillota</taxon>
        <taxon>Bacilli</taxon>
        <taxon>Bacillales</taxon>
        <taxon>Paenibacillaceae</taxon>
        <taxon>Paenibacillus</taxon>
    </lineage>
</organism>
<gene>
    <name evidence="2" type="ORF">QD47_11750</name>
</gene>
<keyword evidence="3" id="KW-1185">Reference proteome</keyword>
<dbReference type="Proteomes" id="UP000032534">
    <property type="component" value="Unassembled WGS sequence"/>
</dbReference>
<keyword evidence="1" id="KW-0472">Membrane</keyword>
<evidence type="ECO:0000256" key="1">
    <source>
        <dbReference type="SAM" id="Phobius"/>
    </source>
</evidence>